<name>A0A3M0FUB9_9FLAO</name>
<dbReference type="OrthoDB" id="9808702at2"/>
<keyword evidence="2" id="KW-1185">Reference proteome</keyword>
<proteinExistence type="predicted"/>
<dbReference type="Gene3D" id="3.30.160.100">
    <property type="entry name" value="Ribosome hibernation promotion factor-like"/>
    <property type="match status" value="1"/>
</dbReference>
<evidence type="ECO:0000313" key="1">
    <source>
        <dbReference type="EMBL" id="RMB56284.1"/>
    </source>
</evidence>
<dbReference type="AlphaFoldDB" id="A0A3M0FUB9"/>
<dbReference type="InterPro" id="IPR003489">
    <property type="entry name" value="RHF/RaiA"/>
</dbReference>
<accession>A0A3M0FUB9</accession>
<reference evidence="1 2" key="1">
    <citation type="submission" date="2018-10" db="EMBL/GenBank/DDBJ databases">
        <title>Dokdonia luteus sp. nov., isolated from sea water.</title>
        <authorList>
            <person name="Zhou L.Y."/>
            <person name="Du Z.J."/>
        </authorList>
    </citation>
    <scope>NUCLEOTIDE SEQUENCE [LARGE SCALE GENOMIC DNA]</scope>
    <source>
        <strain evidence="1 2">SH27</strain>
    </source>
</reference>
<dbReference type="SUPFAM" id="SSF69754">
    <property type="entry name" value="Ribosome binding protein Y (YfiA homologue)"/>
    <property type="match status" value="1"/>
</dbReference>
<dbReference type="Pfam" id="PF02482">
    <property type="entry name" value="Ribosomal_S30AE"/>
    <property type="match status" value="1"/>
</dbReference>
<sequence>MKVTVEAPKFDADVKLTQFINARVGKLENFYDRITHADVFLKLEPNVRPANKIVEVLVSVPGDEFIVKKMAKSFEEATDNCVQSMERILLKHKEKIRVRA</sequence>
<evidence type="ECO:0000313" key="2">
    <source>
        <dbReference type="Proteomes" id="UP000281985"/>
    </source>
</evidence>
<dbReference type="RefSeq" id="WP_121918551.1">
    <property type="nucleotide sequence ID" value="NZ_REFV01000019.1"/>
</dbReference>
<protein>
    <submittedName>
        <fullName evidence="1">Ribosome-associated translation inhibitor RaiA</fullName>
    </submittedName>
</protein>
<organism evidence="1 2">
    <name type="scientific">Dokdonia sinensis</name>
    <dbReference type="NCBI Taxonomy" id="2479847"/>
    <lineage>
        <taxon>Bacteria</taxon>
        <taxon>Pseudomonadati</taxon>
        <taxon>Bacteroidota</taxon>
        <taxon>Flavobacteriia</taxon>
        <taxon>Flavobacteriales</taxon>
        <taxon>Flavobacteriaceae</taxon>
        <taxon>Dokdonia</taxon>
    </lineage>
</organism>
<dbReference type="EMBL" id="REFV01000019">
    <property type="protein sequence ID" value="RMB56284.1"/>
    <property type="molecule type" value="Genomic_DNA"/>
</dbReference>
<comment type="caution">
    <text evidence="1">The sequence shown here is derived from an EMBL/GenBank/DDBJ whole genome shotgun (WGS) entry which is preliminary data.</text>
</comment>
<dbReference type="Proteomes" id="UP000281985">
    <property type="component" value="Unassembled WGS sequence"/>
</dbReference>
<dbReference type="InterPro" id="IPR036567">
    <property type="entry name" value="RHF-like"/>
</dbReference>
<gene>
    <name evidence="1" type="ORF">EAX61_15105</name>
</gene>